<dbReference type="PANTHER" id="PTHR43364:SF4">
    <property type="entry name" value="NAD(P)-LINKED OXIDOREDUCTASE SUPERFAMILY PROTEIN"/>
    <property type="match status" value="1"/>
</dbReference>
<proteinExistence type="predicted"/>
<dbReference type="EMBL" id="DSMG01000119">
    <property type="protein sequence ID" value="HDX32162.1"/>
    <property type="molecule type" value="Genomic_DNA"/>
</dbReference>
<feature type="domain" description="NADP-dependent oxidoreductase" evidence="2">
    <location>
        <begin position="16"/>
        <end position="315"/>
    </location>
</feature>
<keyword evidence="1" id="KW-0560">Oxidoreductase</keyword>
<dbReference type="Gene3D" id="3.20.20.100">
    <property type="entry name" value="NADP-dependent oxidoreductase domain"/>
    <property type="match status" value="1"/>
</dbReference>
<dbReference type="GO" id="GO:0016491">
    <property type="term" value="F:oxidoreductase activity"/>
    <property type="evidence" value="ECO:0007669"/>
    <property type="project" value="UniProtKB-KW"/>
</dbReference>
<dbReference type="AlphaFoldDB" id="A0A7C1JLG0"/>
<dbReference type="CDD" id="cd19082">
    <property type="entry name" value="AKR_AKR10A1_2"/>
    <property type="match status" value="1"/>
</dbReference>
<comment type="caution">
    <text evidence="3">The sequence shown here is derived from an EMBL/GenBank/DDBJ whole genome shotgun (WGS) entry which is preliminary data.</text>
</comment>
<dbReference type="InterPro" id="IPR050523">
    <property type="entry name" value="AKR_Detox_Biosynth"/>
</dbReference>
<dbReference type="GO" id="GO:0005829">
    <property type="term" value="C:cytosol"/>
    <property type="evidence" value="ECO:0007669"/>
    <property type="project" value="TreeGrafter"/>
</dbReference>
<evidence type="ECO:0000313" key="3">
    <source>
        <dbReference type="EMBL" id="HDX32162.1"/>
    </source>
</evidence>
<dbReference type="InterPro" id="IPR023210">
    <property type="entry name" value="NADP_OxRdtase_dom"/>
</dbReference>
<dbReference type="InterPro" id="IPR036812">
    <property type="entry name" value="NAD(P)_OxRdtase_dom_sf"/>
</dbReference>
<dbReference type="Pfam" id="PF00248">
    <property type="entry name" value="Aldo_ket_red"/>
    <property type="match status" value="1"/>
</dbReference>
<gene>
    <name evidence="3" type="ORF">ENQ20_11835</name>
</gene>
<accession>A0A7C1JLG0</accession>
<protein>
    <submittedName>
        <fullName evidence="3">Aldo/keto reductase</fullName>
    </submittedName>
</protein>
<sequence>MQYGEIPGVTKPVARLIQGTVMIGSDKIDYSFNLLDEILALGGNTFDTAHGYGNGDCERTLGRWIEARGVRDQVVIITKGAHHNQDRARVTPFDITSDLFDSLARLRTDYIDLYLLHRDDPSVPVGPIVEVLNEHLAAGRIHAFGGSNWSHRRLQEANEYAATHNLVPFVVSSPHFSLAIQFKEPWANCVTLTGEANAEARAFYTWSQIPVLAWSSLAGGFFSGRFRPDNLDSFTAYLDRLCVQSYCYPENFARLERARQLAEQRGATPAQIAMAYVLAQPFPVYPLVGCANSAEFAANAAALNISLSPEEIAWLEHGDAGRDRDGRDRLAGAPF</sequence>
<dbReference type="PANTHER" id="PTHR43364">
    <property type="entry name" value="NADH-SPECIFIC METHYLGLYOXAL REDUCTASE-RELATED"/>
    <property type="match status" value="1"/>
</dbReference>
<evidence type="ECO:0000259" key="2">
    <source>
        <dbReference type="Pfam" id="PF00248"/>
    </source>
</evidence>
<reference evidence="3" key="1">
    <citation type="journal article" date="2020" name="mSystems">
        <title>Genome- and Community-Level Interaction Insights into Carbon Utilization and Element Cycling Functions of Hydrothermarchaeota in Hydrothermal Sediment.</title>
        <authorList>
            <person name="Zhou Z."/>
            <person name="Liu Y."/>
            <person name="Xu W."/>
            <person name="Pan J."/>
            <person name="Luo Z.H."/>
            <person name="Li M."/>
        </authorList>
    </citation>
    <scope>NUCLEOTIDE SEQUENCE [LARGE SCALE GENOMIC DNA]</scope>
    <source>
        <strain evidence="3">SpSt-289</strain>
    </source>
</reference>
<organism evidence="3">
    <name type="scientific">Caldilinea aerophila</name>
    <dbReference type="NCBI Taxonomy" id="133453"/>
    <lineage>
        <taxon>Bacteria</taxon>
        <taxon>Bacillati</taxon>
        <taxon>Chloroflexota</taxon>
        <taxon>Caldilineae</taxon>
        <taxon>Caldilineales</taxon>
        <taxon>Caldilineaceae</taxon>
        <taxon>Caldilinea</taxon>
    </lineage>
</organism>
<dbReference type="SUPFAM" id="SSF51430">
    <property type="entry name" value="NAD(P)-linked oxidoreductase"/>
    <property type="match status" value="1"/>
</dbReference>
<name>A0A7C1JLG0_9CHLR</name>
<evidence type="ECO:0000256" key="1">
    <source>
        <dbReference type="ARBA" id="ARBA00023002"/>
    </source>
</evidence>